<protein>
    <recommendedName>
        <fullName evidence="3">HIRAN domain-containing protein</fullName>
    </recommendedName>
</protein>
<evidence type="ECO:0008006" key="3">
    <source>
        <dbReference type="Google" id="ProtNLM"/>
    </source>
</evidence>
<reference evidence="2" key="1">
    <citation type="submission" date="2020-02" db="EMBL/GenBank/DDBJ databases">
        <authorList>
            <person name="Meier V. D."/>
        </authorList>
    </citation>
    <scope>NUCLEOTIDE SEQUENCE</scope>
    <source>
        <strain evidence="2">AVDCRST_MAG15</strain>
    </source>
</reference>
<sequence>MADYEGRREAPQPQEFGFVFETAFVIFVNQVLLVWANDLAGAIVRRSDLDVTRGARLDAMPKALRDALAALVAPRSLSPKTWDEVEPLDSGDLLRSTRRSMDASTDRLPGAQATVVGLPYCGHPEVVAGIGLGTLLRLRPVDDNPHDLNAVEVWHDGEEAVRIGYLSREEAPFYRTLPDGADAWRLRVTGRTETVLGATLERFRHDGEMLEEGDQEGPDGLGDDLFSREPDGRA</sequence>
<evidence type="ECO:0000313" key="2">
    <source>
        <dbReference type="EMBL" id="CAA9421848.1"/>
    </source>
</evidence>
<evidence type="ECO:0000256" key="1">
    <source>
        <dbReference type="SAM" id="MobiDB-lite"/>
    </source>
</evidence>
<dbReference type="AlphaFoldDB" id="A0A6J4PPJ7"/>
<name>A0A6J4PPJ7_9RHOB</name>
<dbReference type="Gene3D" id="3.30.70.2330">
    <property type="match status" value="1"/>
</dbReference>
<feature type="compositionally biased region" description="Basic and acidic residues" evidence="1">
    <location>
        <begin position="225"/>
        <end position="234"/>
    </location>
</feature>
<dbReference type="EMBL" id="CADCUU010000332">
    <property type="protein sequence ID" value="CAA9421848.1"/>
    <property type="molecule type" value="Genomic_DNA"/>
</dbReference>
<proteinExistence type="predicted"/>
<gene>
    <name evidence="2" type="ORF">AVDCRST_MAG15-2246</name>
</gene>
<accession>A0A6J4PPJ7</accession>
<feature type="region of interest" description="Disordered" evidence="1">
    <location>
        <begin position="206"/>
        <end position="234"/>
    </location>
</feature>
<organism evidence="2">
    <name type="scientific">uncultured Rubellimicrobium sp</name>
    <dbReference type="NCBI Taxonomy" id="543078"/>
    <lineage>
        <taxon>Bacteria</taxon>
        <taxon>Pseudomonadati</taxon>
        <taxon>Pseudomonadota</taxon>
        <taxon>Alphaproteobacteria</taxon>
        <taxon>Rhodobacterales</taxon>
        <taxon>Roseobacteraceae</taxon>
        <taxon>Rubellimicrobium</taxon>
        <taxon>environmental samples</taxon>
    </lineage>
</organism>